<feature type="transmembrane region" description="Helical" evidence="7">
    <location>
        <begin position="37"/>
        <end position="55"/>
    </location>
</feature>
<keyword evidence="5 7" id="KW-0406">Ion transport</keyword>
<dbReference type="Pfam" id="PF02386">
    <property type="entry name" value="TrkH"/>
    <property type="match status" value="1"/>
</dbReference>
<keyword evidence="7" id="KW-0633">Potassium transport</keyword>
<comment type="subcellular location">
    <subcellularLocation>
        <location evidence="1">Membrane</location>
        <topology evidence="1">Multi-pass membrane protein</topology>
    </subcellularLocation>
</comment>
<feature type="region of interest" description="Disordered" evidence="8">
    <location>
        <begin position="169"/>
        <end position="215"/>
    </location>
</feature>
<reference evidence="9" key="1">
    <citation type="submission" date="2023-01" db="EMBL/GenBank/DDBJ databases">
        <title>Exophiala dermititidis isolated from Cystic Fibrosis Patient.</title>
        <authorList>
            <person name="Kurbessoian T."/>
            <person name="Crocker A."/>
            <person name="Murante D."/>
            <person name="Hogan D.A."/>
            <person name="Stajich J.E."/>
        </authorList>
    </citation>
    <scope>NUCLEOTIDE SEQUENCE</scope>
    <source>
        <strain evidence="9">Ex8</strain>
    </source>
</reference>
<feature type="compositionally biased region" description="Basic and acidic residues" evidence="8">
    <location>
        <begin position="793"/>
        <end position="803"/>
    </location>
</feature>
<evidence type="ECO:0000256" key="2">
    <source>
        <dbReference type="ARBA" id="ARBA00022448"/>
    </source>
</evidence>
<feature type="transmembrane region" description="Helical" evidence="7">
    <location>
        <begin position="398"/>
        <end position="418"/>
    </location>
</feature>
<keyword evidence="2 7" id="KW-0813">Transport</keyword>
<keyword evidence="7" id="KW-0630">Potassium</keyword>
<protein>
    <recommendedName>
        <fullName evidence="7">Potassium transport protein</fullName>
    </recommendedName>
</protein>
<accession>A0AAN6ENL9</accession>
<evidence type="ECO:0000256" key="1">
    <source>
        <dbReference type="ARBA" id="ARBA00004141"/>
    </source>
</evidence>
<evidence type="ECO:0000256" key="5">
    <source>
        <dbReference type="ARBA" id="ARBA00023065"/>
    </source>
</evidence>
<dbReference type="PANTHER" id="PTHR31064">
    <property type="entry name" value="POTASSIUM TRANSPORT PROTEIN DDB_G0292412-RELATED"/>
    <property type="match status" value="1"/>
</dbReference>
<keyword evidence="6 7" id="KW-0472">Membrane</keyword>
<evidence type="ECO:0000313" key="9">
    <source>
        <dbReference type="EMBL" id="KAJ8987012.1"/>
    </source>
</evidence>
<sequence length="803" mass="89703">MCNEKVKPLGRVSAQIRTLFDRHVRPSLPAASFINLHYLYFGVTCLLASIIFWGSSTPPRSVSYIDSLFLCISAMTEAGLNTVNLSTLNTWQQVILFLLIIIGSAIWVSIGVLYVRKRAFERKFAELAARRRKRLQRPRSFNFSFSKRKTSMSDADHVAAVASGAVRGRAIPNDQVDHEHKRSDSLSHHRSPSDERLRMSKTATGTDEGDNPERAGHIRFRADVAAGDHADYLPHPIRRHRTSFLEGSGVGAKGLDNHPRNARPVDYYNDHADESEVDGEFLSRSRKPINKYLDTVNGYLGRNSQFHHLSDKERKKLGGIEYDAICLLSWVVPVYFVLFQLLGALGVGAWIKVNRPGVSLKNGLDPFWTGAFFAISAFNNSGMALLDANATAVQTSYYVLLTLSLLILAGNTCFPPFLRLVLWTMKNLIPKSWNSAEWQVRRRTLEFCLDHPRRVYTNLFPKAQTWWLVFSVVMLNGIDWLAFELLNIGNPTTDSIPAHFRVLDGLFQAFAVRSGGFYVVSIAGLRSGLLVLYVLMMYISAFPVTMTIRNTNVYEERSLGLYAEDLPLSPHPQSAENGASDEKAAARPRSKNKLLHGLKKTMTMTHGQSISSPMNKATFPTSWTRQDFVRQQLRSQLGHDLWWIALAIFVITSIETGQFERDPVVFSTFNIIFEVTSAYGCVGISTGVPWNAYSFCGAWHTASKLVLCAVMLRGRHRGLPVSIDRAILLPDESLAWAEEEDAHKRRASFHSTTAAATATGLGMVPSRPSMSTREGLTRPRTASFGAPGPSVRQETERDVGDMV</sequence>
<dbReference type="GO" id="GO:0005886">
    <property type="term" value="C:plasma membrane"/>
    <property type="evidence" value="ECO:0007669"/>
    <property type="project" value="InterPro"/>
</dbReference>
<evidence type="ECO:0000256" key="3">
    <source>
        <dbReference type="ARBA" id="ARBA00022692"/>
    </source>
</evidence>
<dbReference type="AlphaFoldDB" id="A0AAN6ENL9"/>
<dbReference type="InterPro" id="IPR051143">
    <property type="entry name" value="TrkH_K-transport"/>
</dbReference>
<evidence type="ECO:0000256" key="6">
    <source>
        <dbReference type="ARBA" id="ARBA00023136"/>
    </source>
</evidence>
<dbReference type="Proteomes" id="UP001161757">
    <property type="component" value="Unassembled WGS sequence"/>
</dbReference>
<dbReference type="InterPro" id="IPR003445">
    <property type="entry name" value="Cat_transpt"/>
</dbReference>
<proteinExistence type="inferred from homology"/>
<dbReference type="GO" id="GO:1990573">
    <property type="term" value="P:potassium ion import across plasma membrane"/>
    <property type="evidence" value="ECO:0007669"/>
    <property type="project" value="TreeGrafter"/>
</dbReference>
<feature type="transmembrane region" description="Helical" evidence="7">
    <location>
        <begin position="94"/>
        <end position="115"/>
    </location>
</feature>
<name>A0AAN6ENL9_EXODE</name>
<feature type="region of interest" description="Disordered" evidence="8">
    <location>
        <begin position="761"/>
        <end position="803"/>
    </location>
</feature>
<feature type="compositionally biased region" description="Basic and acidic residues" evidence="8">
    <location>
        <begin position="175"/>
        <end position="198"/>
    </location>
</feature>
<dbReference type="GO" id="GO:0140107">
    <property type="term" value="F:high-affinity potassium ion transmembrane transporter activity"/>
    <property type="evidence" value="ECO:0007669"/>
    <property type="project" value="TreeGrafter"/>
</dbReference>
<keyword evidence="3 7" id="KW-0812">Transmembrane</keyword>
<gene>
    <name evidence="9" type="ORF">HRR80_008949</name>
</gene>
<feature type="transmembrane region" description="Helical" evidence="7">
    <location>
        <begin position="367"/>
        <end position="386"/>
    </location>
</feature>
<evidence type="ECO:0000256" key="8">
    <source>
        <dbReference type="SAM" id="MobiDB-lite"/>
    </source>
</evidence>
<organism evidence="9 10">
    <name type="scientific">Exophiala dermatitidis</name>
    <name type="common">Black yeast-like fungus</name>
    <name type="synonym">Wangiella dermatitidis</name>
    <dbReference type="NCBI Taxonomy" id="5970"/>
    <lineage>
        <taxon>Eukaryota</taxon>
        <taxon>Fungi</taxon>
        <taxon>Dikarya</taxon>
        <taxon>Ascomycota</taxon>
        <taxon>Pezizomycotina</taxon>
        <taxon>Eurotiomycetes</taxon>
        <taxon>Chaetothyriomycetidae</taxon>
        <taxon>Chaetothyriales</taxon>
        <taxon>Herpotrichiellaceae</taxon>
        <taxon>Exophiala</taxon>
    </lineage>
</organism>
<evidence type="ECO:0000313" key="10">
    <source>
        <dbReference type="Proteomes" id="UP001161757"/>
    </source>
</evidence>
<keyword evidence="4 7" id="KW-1133">Transmembrane helix</keyword>
<comment type="similarity">
    <text evidence="7">Belongs to the TrkH potassium transport family.</text>
</comment>
<evidence type="ECO:0000256" key="7">
    <source>
        <dbReference type="PIRNR" id="PIRNR002450"/>
    </source>
</evidence>
<comment type="caution">
    <text evidence="9">The sequence shown here is derived from an EMBL/GenBank/DDBJ whole genome shotgun (WGS) entry which is preliminary data.</text>
</comment>
<comment type="caution">
    <text evidence="7">Lacks conserved residue(s) required for the propagation of feature annotation.</text>
</comment>
<feature type="transmembrane region" description="Helical" evidence="7">
    <location>
        <begin position="324"/>
        <end position="347"/>
    </location>
</feature>
<evidence type="ECO:0000256" key="4">
    <source>
        <dbReference type="ARBA" id="ARBA00022989"/>
    </source>
</evidence>
<dbReference type="InterPro" id="IPR015958">
    <property type="entry name" value="Trk1_fungi"/>
</dbReference>
<feature type="transmembrane region" description="Helical" evidence="7">
    <location>
        <begin position="466"/>
        <end position="486"/>
    </location>
</feature>
<dbReference type="EMBL" id="JAJGCB010000029">
    <property type="protein sequence ID" value="KAJ8987012.1"/>
    <property type="molecule type" value="Genomic_DNA"/>
</dbReference>
<dbReference type="PANTHER" id="PTHR31064:SF37">
    <property type="entry name" value="TRANSPORTER, PUTATIVE (EUROFUNG)-RELATED"/>
    <property type="match status" value="1"/>
</dbReference>
<dbReference type="GO" id="GO:0030007">
    <property type="term" value="P:intracellular potassium ion homeostasis"/>
    <property type="evidence" value="ECO:0007669"/>
    <property type="project" value="UniProtKB-UniRule"/>
</dbReference>
<dbReference type="PIRSF" id="PIRSF002450">
    <property type="entry name" value="K+_transpter_TRK"/>
    <property type="match status" value="1"/>
</dbReference>